<name>A0A645AK43_9ZZZZ</name>
<evidence type="ECO:0000313" key="1">
    <source>
        <dbReference type="EMBL" id="MPM53529.1"/>
    </source>
</evidence>
<protein>
    <submittedName>
        <fullName evidence="1">Uncharacterized protein</fullName>
    </submittedName>
</protein>
<gene>
    <name evidence="1" type="ORF">SDC9_100297</name>
</gene>
<dbReference type="EMBL" id="VSSQ01014382">
    <property type="protein sequence ID" value="MPM53529.1"/>
    <property type="molecule type" value="Genomic_DNA"/>
</dbReference>
<sequence>MSLIGNGKIPGDAFVAAAQRRPVTGERSGGIHKQFVVEDAVPTEGGNGVTPIPVEFRMFFSFEIAAIGVSFFGFQIDRVIAEIGTQV</sequence>
<dbReference type="AlphaFoldDB" id="A0A645AK43"/>
<organism evidence="1">
    <name type="scientific">bioreactor metagenome</name>
    <dbReference type="NCBI Taxonomy" id="1076179"/>
    <lineage>
        <taxon>unclassified sequences</taxon>
        <taxon>metagenomes</taxon>
        <taxon>ecological metagenomes</taxon>
    </lineage>
</organism>
<comment type="caution">
    <text evidence="1">The sequence shown here is derived from an EMBL/GenBank/DDBJ whole genome shotgun (WGS) entry which is preliminary data.</text>
</comment>
<accession>A0A645AK43</accession>
<proteinExistence type="predicted"/>
<reference evidence="1" key="1">
    <citation type="submission" date="2019-08" db="EMBL/GenBank/DDBJ databases">
        <authorList>
            <person name="Kucharzyk K."/>
            <person name="Murdoch R.W."/>
            <person name="Higgins S."/>
            <person name="Loffler F."/>
        </authorList>
    </citation>
    <scope>NUCLEOTIDE SEQUENCE</scope>
</reference>